<reference evidence="1" key="1">
    <citation type="submission" date="2022-04" db="EMBL/GenBank/DDBJ databases">
        <title>Chromosome-scale genome assembly of Holotrichia oblita Faldermann.</title>
        <authorList>
            <person name="Rongchong L."/>
        </authorList>
    </citation>
    <scope>NUCLEOTIDE SEQUENCE</scope>
    <source>
        <strain evidence="1">81SQS9</strain>
    </source>
</reference>
<dbReference type="Proteomes" id="UP001056778">
    <property type="component" value="Chromosome 3"/>
</dbReference>
<name>A0ACB9TDX3_HOLOL</name>
<evidence type="ECO:0000313" key="2">
    <source>
        <dbReference type="Proteomes" id="UP001056778"/>
    </source>
</evidence>
<dbReference type="EMBL" id="CM043017">
    <property type="protein sequence ID" value="KAI4464996.1"/>
    <property type="molecule type" value="Genomic_DNA"/>
</dbReference>
<proteinExistence type="predicted"/>
<comment type="caution">
    <text evidence="1">The sequence shown here is derived from an EMBL/GenBank/DDBJ whole genome shotgun (WGS) entry which is preliminary data.</text>
</comment>
<sequence length="549" mass="63958">MDKMEIVIELPKDIDKLCRTCMNIVEEDRKSCVATDCSDQGIDLNKMLSQLMESNGSSEEYLPKFMCKNCVDKLESAYLFTQQCQNTYMHFQDFMYPAEKDKDDTEIKCNVNDSVEEISSLVNDRKEEINERNEIKLKRERKSKCFQKVFDTDLSLHLHFVNHAILAEGNTDPDIFNQYICCRTCGETFNCYEDLEDHQNSCLEFNKFKCTRCNKVFTSELNLLQHENELLHFNSEWEKLKLESTTKCFYMCPICDGMFTTKSELSLHSIGEGDGLPNLMCVQCVLQCSRAYTFKQQCEKSENILRQYMTPEFQEQLSQHLTNQTKVELQEQLQFSSNIDRVIVDQLPTEFVSVEYGDQNISIVKDEFVLINEVTGDIVAQIENQEKNDQLIEECSNEPPNEQTEEELKPLKYPCSKCKESFALKVDLKIHMMTHPKELEHICHVCQKGFAEARILKRHLKIHLDKKPHQCDQCDMSFAESSNLTKHKKKHTGELRNVKGKPYLCSVCGRAFKWPSSLSKHMKYHTGHKLLSCKYCSKQYVEVNKIQVK</sequence>
<protein>
    <submittedName>
        <fullName evidence="1">Zinc finger protein</fullName>
    </submittedName>
</protein>
<organism evidence="1 2">
    <name type="scientific">Holotrichia oblita</name>
    <name type="common">Chafer beetle</name>
    <dbReference type="NCBI Taxonomy" id="644536"/>
    <lineage>
        <taxon>Eukaryota</taxon>
        <taxon>Metazoa</taxon>
        <taxon>Ecdysozoa</taxon>
        <taxon>Arthropoda</taxon>
        <taxon>Hexapoda</taxon>
        <taxon>Insecta</taxon>
        <taxon>Pterygota</taxon>
        <taxon>Neoptera</taxon>
        <taxon>Endopterygota</taxon>
        <taxon>Coleoptera</taxon>
        <taxon>Polyphaga</taxon>
        <taxon>Scarabaeiformia</taxon>
        <taxon>Scarabaeidae</taxon>
        <taxon>Melolonthinae</taxon>
        <taxon>Holotrichia</taxon>
    </lineage>
</organism>
<keyword evidence="2" id="KW-1185">Reference proteome</keyword>
<gene>
    <name evidence="1" type="ORF">MML48_3g00013841</name>
</gene>
<evidence type="ECO:0000313" key="1">
    <source>
        <dbReference type="EMBL" id="KAI4464996.1"/>
    </source>
</evidence>
<accession>A0ACB9TDX3</accession>